<dbReference type="PRINTS" id="PR00344">
    <property type="entry name" value="BCTRLSENSOR"/>
</dbReference>
<proteinExistence type="predicted"/>
<protein>
    <recommendedName>
        <fullName evidence="3">histidine kinase</fullName>
        <ecNumber evidence="3">2.7.13.3</ecNumber>
    </recommendedName>
</protein>
<dbReference type="SMART" id="SM00387">
    <property type="entry name" value="HATPase_c"/>
    <property type="match status" value="1"/>
</dbReference>
<keyword evidence="5" id="KW-0597">Phosphoprotein</keyword>
<evidence type="ECO:0000256" key="12">
    <source>
        <dbReference type="SAM" id="Phobius"/>
    </source>
</evidence>
<evidence type="ECO:0000256" key="3">
    <source>
        <dbReference type="ARBA" id="ARBA00012438"/>
    </source>
</evidence>
<feature type="domain" description="Histidine kinase" evidence="13">
    <location>
        <begin position="243"/>
        <end position="457"/>
    </location>
</feature>
<name>A0ABS4NLR0_9BACL</name>
<comment type="caution">
    <text evidence="15">The sequence shown here is derived from an EMBL/GenBank/DDBJ whole genome shotgun (WGS) entry which is preliminary data.</text>
</comment>
<dbReference type="Pfam" id="PF02518">
    <property type="entry name" value="HATPase_c"/>
    <property type="match status" value="1"/>
</dbReference>
<dbReference type="InterPro" id="IPR036890">
    <property type="entry name" value="HATPase_C_sf"/>
</dbReference>
<dbReference type="InterPro" id="IPR005467">
    <property type="entry name" value="His_kinase_dom"/>
</dbReference>
<gene>
    <name evidence="15" type="ORF">J2Z70_000459</name>
</gene>
<evidence type="ECO:0000259" key="13">
    <source>
        <dbReference type="PROSITE" id="PS50109"/>
    </source>
</evidence>
<evidence type="ECO:0000256" key="8">
    <source>
        <dbReference type="ARBA" id="ARBA00022777"/>
    </source>
</evidence>
<dbReference type="CDD" id="cd00082">
    <property type="entry name" value="HisKA"/>
    <property type="match status" value="1"/>
</dbReference>
<dbReference type="Proteomes" id="UP000773462">
    <property type="component" value="Unassembled WGS sequence"/>
</dbReference>
<dbReference type="SUPFAM" id="SSF47384">
    <property type="entry name" value="Homodimeric domain of signal transducing histidine kinase"/>
    <property type="match status" value="1"/>
</dbReference>
<evidence type="ECO:0000256" key="10">
    <source>
        <dbReference type="ARBA" id="ARBA00023012"/>
    </source>
</evidence>
<dbReference type="SUPFAM" id="SSF55874">
    <property type="entry name" value="ATPase domain of HSP90 chaperone/DNA topoisomerase II/histidine kinase"/>
    <property type="match status" value="1"/>
</dbReference>
<dbReference type="PROSITE" id="PS50109">
    <property type="entry name" value="HIS_KIN"/>
    <property type="match status" value="1"/>
</dbReference>
<dbReference type="EC" id="2.7.13.3" evidence="3"/>
<dbReference type="SMART" id="SM00388">
    <property type="entry name" value="HisKA"/>
    <property type="match status" value="1"/>
</dbReference>
<dbReference type="Pfam" id="PF00512">
    <property type="entry name" value="HisKA"/>
    <property type="match status" value="1"/>
</dbReference>
<keyword evidence="10" id="KW-0902">Two-component regulatory system</keyword>
<dbReference type="Gene3D" id="6.10.340.10">
    <property type="match status" value="1"/>
</dbReference>
<organism evidence="15 16">
    <name type="scientific">Paenibacillus silagei</name>
    <dbReference type="NCBI Taxonomy" id="1670801"/>
    <lineage>
        <taxon>Bacteria</taxon>
        <taxon>Bacillati</taxon>
        <taxon>Bacillota</taxon>
        <taxon>Bacilli</taxon>
        <taxon>Bacillales</taxon>
        <taxon>Paenibacillaceae</taxon>
        <taxon>Paenibacillus</taxon>
    </lineage>
</organism>
<evidence type="ECO:0000256" key="9">
    <source>
        <dbReference type="ARBA" id="ARBA00022840"/>
    </source>
</evidence>
<keyword evidence="7" id="KW-0547">Nucleotide-binding</keyword>
<evidence type="ECO:0000256" key="1">
    <source>
        <dbReference type="ARBA" id="ARBA00000085"/>
    </source>
</evidence>
<evidence type="ECO:0000313" key="16">
    <source>
        <dbReference type="Proteomes" id="UP000773462"/>
    </source>
</evidence>
<evidence type="ECO:0000256" key="4">
    <source>
        <dbReference type="ARBA" id="ARBA00022475"/>
    </source>
</evidence>
<keyword evidence="16" id="KW-1185">Reference proteome</keyword>
<keyword evidence="11 12" id="KW-0472">Membrane</keyword>
<keyword evidence="4" id="KW-1003">Cell membrane</keyword>
<dbReference type="RefSeq" id="WP_245367907.1">
    <property type="nucleotide sequence ID" value="NZ_JAGGLV010000001.1"/>
</dbReference>
<dbReference type="PANTHER" id="PTHR42878:SF7">
    <property type="entry name" value="SENSOR HISTIDINE KINASE GLRK"/>
    <property type="match status" value="1"/>
</dbReference>
<comment type="subcellular location">
    <subcellularLocation>
        <location evidence="2">Cell membrane</location>
        <topology evidence="2">Multi-pass membrane protein</topology>
    </subcellularLocation>
</comment>
<evidence type="ECO:0000256" key="5">
    <source>
        <dbReference type="ARBA" id="ARBA00022553"/>
    </source>
</evidence>
<dbReference type="GO" id="GO:0016301">
    <property type="term" value="F:kinase activity"/>
    <property type="evidence" value="ECO:0007669"/>
    <property type="project" value="UniProtKB-KW"/>
</dbReference>
<feature type="domain" description="HAMP" evidence="14">
    <location>
        <begin position="184"/>
        <end position="235"/>
    </location>
</feature>
<reference evidence="15 16" key="1">
    <citation type="submission" date="2021-03" db="EMBL/GenBank/DDBJ databases">
        <title>Genomic Encyclopedia of Type Strains, Phase IV (KMG-IV): sequencing the most valuable type-strain genomes for metagenomic binning, comparative biology and taxonomic classification.</title>
        <authorList>
            <person name="Goeker M."/>
        </authorList>
    </citation>
    <scope>NUCLEOTIDE SEQUENCE [LARGE SCALE GENOMIC DNA]</scope>
    <source>
        <strain evidence="15 16">DSM 101953</strain>
    </source>
</reference>
<dbReference type="InterPro" id="IPR003661">
    <property type="entry name" value="HisK_dim/P_dom"/>
</dbReference>
<evidence type="ECO:0000256" key="2">
    <source>
        <dbReference type="ARBA" id="ARBA00004651"/>
    </source>
</evidence>
<comment type="catalytic activity">
    <reaction evidence="1">
        <text>ATP + protein L-histidine = ADP + protein N-phospho-L-histidine.</text>
        <dbReference type="EC" id="2.7.13.3"/>
    </reaction>
</comment>
<evidence type="ECO:0000256" key="7">
    <source>
        <dbReference type="ARBA" id="ARBA00022741"/>
    </source>
</evidence>
<dbReference type="EMBL" id="JAGGLV010000001">
    <property type="protein sequence ID" value="MBP2110320.1"/>
    <property type="molecule type" value="Genomic_DNA"/>
</dbReference>
<accession>A0ABS4NLR0</accession>
<dbReference type="InterPro" id="IPR050351">
    <property type="entry name" value="BphY/WalK/GraS-like"/>
</dbReference>
<dbReference type="SUPFAM" id="SSF158472">
    <property type="entry name" value="HAMP domain-like"/>
    <property type="match status" value="1"/>
</dbReference>
<dbReference type="Pfam" id="PF00672">
    <property type="entry name" value="HAMP"/>
    <property type="match status" value="1"/>
</dbReference>
<dbReference type="PANTHER" id="PTHR42878">
    <property type="entry name" value="TWO-COMPONENT HISTIDINE KINASE"/>
    <property type="match status" value="1"/>
</dbReference>
<evidence type="ECO:0000256" key="11">
    <source>
        <dbReference type="ARBA" id="ARBA00023136"/>
    </source>
</evidence>
<keyword evidence="12" id="KW-1133">Transmembrane helix</keyword>
<evidence type="ECO:0000256" key="6">
    <source>
        <dbReference type="ARBA" id="ARBA00022679"/>
    </source>
</evidence>
<dbReference type="CDD" id="cd00075">
    <property type="entry name" value="HATPase"/>
    <property type="match status" value="1"/>
</dbReference>
<dbReference type="CDD" id="cd06225">
    <property type="entry name" value="HAMP"/>
    <property type="match status" value="1"/>
</dbReference>
<dbReference type="InterPro" id="IPR003594">
    <property type="entry name" value="HATPase_dom"/>
</dbReference>
<keyword evidence="6" id="KW-0808">Transferase</keyword>
<sequence>MYLLFSVLSFAVIIISINKAIDYFSFVTIEKQMMEKADLGEMSFREVLSRHEQEVDAGQMEEVARSALETLKASVKEVRIYDSSQKLLGLAVDGIVINNKTPVIFPGNIQNALKGNYAYTVSEDHLLYFAVPIQDKYYQNSYVYEFVEDVSYFYTMMDQIRYILFAGAGGFIILITLSSLFIARNTTKPIKYLLGATESFSKQQFREVHLNRKDELGMLAAGLNRMGIQLSDYIQYQKQFVSNVSHELKTPLAAIKGFSQYLYEGEDEDEELQRIYFHLVNESDRLTRLVNELLMLSRFDKAGQDGIDAEKTDLAQLAAGGAAGLRAKADSKGIELTIRQGPPAFVNVNQVLMSHAIANVLDNAIKYSGPGTRVSIETLVREQEAVVRISDQGIGISADELTRVQERFYRASNAGGAGGTGLGLSICKEIAEKFGGHLDIESQLGAGTTVYIRLPLL</sequence>
<keyword evidence="12" id="KW-0812">Transmembrane</keyword>
<dbReference type="Gene3D" id="1.10.287.130">
    <property type="match status" value="1"/>
</dbReference>
<dbReference type="PROSITE" id="PS50885">
    <property type="entry name" value="HAMP"/>
    <property type="match status" value="1"/>
</dbReference>
<dbReference type="Gene3D" id="3.30.565.10">
    <property type="entry name" value="Histidine kinase-like ATPase, C-terminal domain"/>
    <property type="match status" value="1"/>
</dbReference>
<keyword evidence="9" id="KW-0067">ATP-binding</keyword>
<evidence type="ECO:0000313" key="15">
    <source>
        <dbReference type="EMBL" id="MBP2110320.1"/>
    </source>
</evidence>
<feature type="transmembrane region" description="Helical" evidence="12">
    <location>
        <begin position="162"/>
        <end position="183"/>
    </location>
</feature>
<dbReference type="InterPro" id="IPR003660">
    <property type="entry name" value="HAMP_dom"/>
</dbReference>
<evidence type="ECO:0000259" key="14">
    <source>
        <dbReference type="PROSITE" id="PS50885"/>
    </source>
</evidence>
<dbReference type="InterPro" id="IPR004358">
    <property type="entry name" value="Sig_transdc_His_kin-like_C"/>
</dbReference>
<dbReference type="InterPro" id="IPR036097">
    <property type="entry name" value="HisK_dim/P_sf"/>
</dbReference>
<keyword evidence="8 15" id="KW-0418">Kinase</keyword>